<dbReference type="EMBL" id="AP018229">
    <property type="protein sequence ID" value="BAY87856.1"/>
    <property type="molecule type" value="Genomic_DNA"/>
</dbReference>
<evidence type="ECO:0000313" key="2">
    <source>
        <dbReference type="Proteomes" id="UP000218418"/>
    </source>
</evidence>
<organism evidence="1 2">
    <name type="scientific">Calothrix parasitica NIES-267</name>
    <dbReference type="NCBI Taxonomy" id="1973488"/>
    <lineage>
        <taxon>Bacteria</taxon>
        <taxon>Bacillati</taxon>
        <taxon>Cyanobacteriota</taxon>
        <taxon>Cyanophyceae</taxon>
        <taxon>Nostocales</taxon>
        <taxon>Calotrichaceae</taxon>
        <taxon>Calothrix</taxon>
    </lineage>
</organism>
<proteinExistence type="predicted"/>
<gene>
    <name evidence="1" type="ORF">NIES267_73800</name>
</gene>
<dbReference type="Proteomes" id="UP000218418">
    <property type="component" value="Plasmid plasmid2"/>
</dbReference>
<geneLocation type="plasmid" evidence="2">
    <name>Plasmid2 dna</name>
</geneLocation>
<protein>
    <submittedName>
        <fullName evidence="1">Uncharacterized protein</fullName>
    </submittedName>
</protein>
<keyword evidence="1" id="KW-0614">Plasmid</keyword>
<reference evidence="1 2" key="1">
    <citation type="submission" date="2017-06" db="EMBL/GenBank/DDBJ databases">
        <title>Genome sequencing of cyanobaciteial culture collection at National Institute for Environmental Studies (NIES).</title>
        <authorList>
            <person name="Hirose Y."/>
            <person name="Shimura Y."/>
            <person name="Fujisawa T."/>
            <person name="Nakamura Y."/>
            <person name="Kawachi M."/>
        </authorList>
    </citation>
    <scope>NUCLEOTIDE SEQUENCE [LARGE SCALE GENOMIC DNA]</scope>
    <source>
        <strain evidence="1 2">NIES-267</strain>
        <plasmid evidence="2">Plasmid2 dna</plasmid>
    </source>
</reference>
<keyword evidence="2" id="KW-1185">Reference proteome</keyword>
<sequence>MTPYEVIKANGEFYIARVPKNDSFMCNLTERCYFDEQKLDTLLEAVREIDVKSEEILNWVWVIYNNLNSSFAYHFNPKDGYLIDNVSWEESDDEYLIINNKIRESFYQFFCNLLPTQQTK</sequence>
<name>A0A1Z4M318_9CYAN</name>
<dbReference type="AlphaFoldDB" id="A0A1Z4M318"/>
<accession>A0A1Z4M318</accession>
<evidence type="ECO:0000313" key="1">
    <source>
        <dbReference type="EMBL" id="BAY87856.1"/>
    </source>
</evidence>